<dbReference type="VEuPathDB" id="VectorBase:LOC119179102"/>
<dbReference type="Gene3D" id="1.10.1380.10">
    <property type="entry name" value="Neutral endopeptidase , domain2"/>
    <property type="match status" value="1"/>
</dbReference>
<evidence type="ECO:0008006" key="14">
    <source>
        <dbReference type="Google" id="ProtNLM"/>
    </source>
</evidence>
<evidence type="ECO:0000256" key="4">
    <source>
        <dbReference type="ARBA" id="ARBA00022723"/>
    </source>
</evidence>
<dbReference type="GO" id="GO:0004222">
    <property type="term" value="F:metalloendopeptidase activity"/>
    <property type="evidence" value="ECO:0007669"/>
    <property type="project" value="InterPro"/>
</dbReference>
<dbReference type="SUPFAM" id="SSF55486">
    <property type="entry name" value="Metalloproteases ('zincins'), catalytic domain"/>
    <property type="match status" value="1"/>
</dbReference>
<keyword evidence="3" id="KW-0645">Protease</keyword>
<keyword evidence="6" id="KW-0862">Zinc</keyword>
<feature type="transmembrane region" description="Helical" evidence="9">
    <location>
        <begin position="31"/>
        <end position="53"/>
    </location>
</feature>
<dbReference type="InterPro" id="IPR018497">
    <property type="entry name" value="Peptidase_M13_C"/>
</dbReference>
<keyword evidence="13" id="KW-1185">Reference proteome</keyword>
<feature type="region of interest" description="Disordered" evidence="8">
    <location>
        <begin position="148"/>
        <end position="170"/>
    </location>
</feature>
<dbReference type="InterPro" id="IPR000718">
    <property type="entry name" value="Peptidase_M13"/>
</dbReference>
<evidence type="ECO:0000256" key="9">
    <source>
        <dbReference type="SAM" id="Phobius"/>
    </source>
</evidence>
<dbReference type="Proteomes" id="UP000821866">
    <property type="component" value="Chromosome 10"/>
</dbReference>
<evidence type="ECO:0000313" key="12">
    <source>
        <dbReference type="EMBL" id="KAH8036404.1"/>
    </source>
</evidence>
<dbReference type="PROSITE" id="PS51885">
    <property type="entry name" value="NEPRILYSIN"/>
    <property type="match status" value="1"/>
</dbReference>
<evidence type="ECO:0000256" key="3">
    <source>
        <dbReference type="ARBA" id="ARBA00022670"/>
    </source>
</evidence>
<evidence type="ECO:0000256" key="1">
    <source>
        <dbReference type="ARBA" id="ARBA00001947"/>
    </source>
</evidence>
<keyword evidence="7" id="KW-0482">Metalloprotease</keyword>
<evidence type="ECO:0000256" key="6">
    <source>
        <dbReference type="ARBA" id="ARBA00022833"/>
    </source>
</evidence>
<sequence length="793" mass="89111">MAQEDSGDTTDSTFSETEAEFVTADYTELCLVAFGLVCVVALVATLAWYLLFYEPTTETSGRKSANFTRLLEASITRSVHPCDNFYRFVCDGWIRDHSHSHRSVADKVAEETMLDAQEALERAAKEAREAKSPARRLVIRSAAPDVAQLSRNDSMSSHSLPGQSARQREHPFLVGRTGPPESGSTHNMGYSAVLKAYGMFESCTKVVTDRKSEMDKLAEFMRVYTGFPYVEAQDPPSLVASMVELSLTWKIHVLFTVDLFIDYDEDGGRLTVEISRNVGLISWLQWRNILRDSGKLEEFFLTQLQALPEFRPSEAEALSTKITDADSHIIAALTTQEEPAQAITYDDLPTLVPDIDPQVWVDAVNKQIKPYTRVERDHHVKVENAAALQEVGKLLNHEDDPLLLPMFLGWTLLRQLAPRASYKAATFVFKDKPSYVRDCFRRVVDVMPLAAAYPFLKNTPTPDAEILAKKIAKDVRREFSAIFANTPWMDEPTRSAAEAKIRTMDEVLAKPSYLVDEDALDQHYADFAIQDDFLSTSLSAARSATRLFLTSFTAGVHVATRDFNPLEVNAFYERELNAMFVGAAIMQPPYLDEKRWTAFSYGGLGAVVGHEVMHGFDERGKERDARGRLRPWWSPDVLVEYQNRVGCLAHAYGNGGGGDVDITDEDVADFASLPAALGAYRYRSYIRERGQTPTFLEFSGEQLFFLNYCFKLCSPDNVDGVGYQRRRRGRRGLYSTDEKRCNVPLTHLMEFSDAFGCSQPDGVFPEKCNFWGLPVGQTRVDGDAPRYFRSGQS</sequence>
<dbReference type="Pfam" id="PF01431">
    <property type="entry name" value="Peptidase_M13"/>
    <property type="match status" value="1"/>
</dbReference>
<dbReference type="GO" id="GO:0005886">
    <property type="term" value="C:plasma membrane"/>
    <property type="evidence" value="ECO:0007669"/>
    <property type="project" value="TreeGrafter"/>
</dbReference>
<feature type="domain" description="Peptidase M13 C-terminal" evidence="10">
    <location>
        <begin position="569"/>
        <end position="767"/>
    </location>
</feature>
<evidence type="ECO:0000256" key="5">
    <source>
        <dbReference type="ARBA" id="ARBA00022801"/>
    </source>
</evidence>
<organism evidence="12 13">
    <name type="scientific">Rhipicephalus microplus</name>
    <name type="common">Cattle tick</name>
    <name type="synonym">Boophilus microplus</name>
    <dbReference type="NCBI Taxonomy" id="6941"/>
    <lineage>
        <taxon>Eukaryota</taxon>
        <taxon>Metazoa</taxon>
        <taxon>Ecdysozoa</taxon>
        <taxon>Arthropoda</taxon>
        <taxon>Chelicerata</taxon>
        <taxon>Arachnida</taxon>
        <taxon>Acari</taxon>
        <taxon>Parasitiformes</taxon>
        <taxon>Ixodida</taxon>
        <taxon>Ixodoidea</taxon>
        <taxon>Ixodidae</taxon>
        <taxon>Rhipicephalinae</taxon>
        <taxon>Rhipicephalus</taxon>
        <taxon>Boophilus</taxon>
    </lineage>
</organism>
<evidence type="ECO:0000256" key="2">
    <source>
        <dbReference type="ARBA" id="ARBA00007357"/>
    </source>
</evidence>
<dbReference type="PANTHER" id="PTHR11733">
    <property type="entry name" value="ZINC METALLOPROTEASE FAMILY M13 NEPRILYSIN-RELATED"/>
    <property type="match status" value="1"/>
</dbReference>
<comment type="similarity">
    <text evidence="2">Belongs to the peptidase M13 family.</text>
</comment>
<keyword evidence="5" id="KW-0378">Hydrolase</keyword>
<dbReference type="AlphaFoldDB" id="A0A9J6EQH4"/>
<comment type="caution">
    <text evidence="12">The sequence shown here is derived from an EMBL/GenBank/DDBJ whole genome shotgun (WGS) entry which is preliminary data.</text>
</comment>
<evidence type="ECO:0000259" key="10">
    <source>
        <dbReference type="Pfam" id="PF01431"/>
    </source>
</evidence>
<keyword evidence="9" id="KW-0472">Membrane</keyword>
<feature type="domain" description="Peptidase M13 N-terminal" evidence="11">
    <location>
        <begin position="81"/>
        <end position="506"/>
    </location>
</feature>
<reference evidence="12" key="2">
    <citation type="submission" date="2021-09" db="EMBL/GenBank/DDBJ databases">
        <authorList>
            <person name="Jia N."/>
            <person name="Wang J."/>
            <person name="Shi W."/>
            <person name="Du L."/>
            <person name="Sun Y."/>
            <person name="Zhan W."/>
            <person name="Jiang J."/>
            <person name="Wang Q."/>
            <person name="Zhang B."/>
            <person name="Ji P."/>
            <person name="Sakyi L.B."/>
            <person name="Cui X."/>
            <person name="Yuan T."/>
            <person name="Jiang B."/>
            <person name="Yang W."/>
            <person name="Lam T.T.-Y."/>
            <person name="Chang Q."/>
            <person name="Ding S."/>
            <person name="Wang X."/>
            <person name="Zhu J."/>
            <person name="Ruan X."/>
            <person name="Zhao L."/>
            <person name="Wei J."/>
            <person name="Que T."/>
            <person name="Du C."/>
            <person name="Cheng J."/>
            <person name="Dai P."/>
            <person name="Han X."/>
            <person name="Huang E."/>
            <person name="Gao Y."/>
            <person name="Liu J."/>
            <person name="Shao H."/>
            <person name="Ye R."/>
            <person name="Li L."/>
            <person name="Wei W."/>
            <person name="Wang X."/>
            <person name="Wang C."/>
            <person name="Huo Q."/>
            <person name="Li W."/>
            <person name="Guo W."/>
            <person name="Chen H."/>
            <person name="Chen S."/>
            <person name="Zhou L."/>
            <person name="Zhou L."/>
            <person name="Ni X."/>
            <person name="Tian J."/>
            <person name="Zhou Y."/>
            <person name="Sheng Y."/>
            <person name="Liu T."/>
            <person name="Pan Y."/>
            <person name="Xia L."/>
            <person name="Li J."/>
            <person name="Zhao F."/>
            <person name="Cao W."/>
        </authorList>
    </citation>
    <scope>NUCLEOTIDE SEQUENCE</scope>
    <source>
        <strain evidence="12">Rmic-2018</strain>
        <tissue evidence="12">Larvae</tissue>
    </source>
</reference>
<evidence type="ECO:0000313" key="13">
    <source>
        <dbReference type="Proteomes" id="UP000821866"/>
    </source>
</evidence>
<name>A0A9J6EQH4_RHIMP</name>
<dbReference type="InterPro" id="IPR042089">
    <property type="entry name" value="Peptidase_M13_dom_2"/>
</dbReference>
<dbReference type="InterPro" id="IPR008753">
    <property type="entry name" value="Peptidase_M13_N"/>
</dbReference>
<dbReference type="Pfam" id="PF05649">
    <property type="entry name" value="Peptidase_M13_N"/>
    <property type="match status" value="1"/>
</dbReference>
<keyword evidence="9" id="KW-1133">Transmembrane helix</keyword>
<evidence type="ECO:0000256" key="8">
    <source>
        <dbReference type="SAM" id="MobiDB-lite"/>
    </source>
</evidence>
<accession>A0A9J6EQH4</accession>
<dbReference type="Gene3D" id="3.40.390.10">
    <property type="entry name" value="Collagenase (Catalytic Domain)"/>
    <property type="match status" value="2"/>
</dbReference>
<dbReference type="GO" id="GO:0046872">
    <property type="term" value="F:metal ion binding"/>
    <property type="evidence" value="ECO:0007669"/>
    <property type="project" value="UniProtKB-KW"/>
</dbReference>
<dbReference type="CDD" id="cd08662">
    <property type="entry name" value="M13"/>
    <property type="match status" value="1"/>
</dbReference>
<dbReference type="GO" id="GO:0016485">
    <property type="term" value="P:protein processing"/>
    <property type="evidence" value="ECO:0007669"/>
    <property type="project" value="TreeGrafter"/>
</dbReference>
<keyword evidence="9" id="KW-0812">Transmembrane</keyword>
<feature type="compositionally biased region" description="Polar residues" evidence="8">
    <location>
        <begin position="149"/>
        <end position="165"/>
    </location>
</feature>
<reference evidence="12" key="1">
    <citation type="journal article" date="2020" name="Cell">
        <title>Large-Scale Comparative Analyses of Tick Genomes Elucidate Their Genetic Diversity and Vector Capacities.</title>
        <authorList>
            <consortium name="Tick Genome and Microbiome Consortium (TIGMIC)"/>
            <person name="Jia N."/>
            <person name="Wang J."/>
            <person name="Shi W."/>
            <person name="Du L."/>
            <person name="Sun Y."/>
            <person name="Zhan W."/>
            <person name="Jiang J.F."/>
            <person name="Wang Q."/>
            <person name="Zhang B."/>
            <person name="Ji P."/>
            <person name="Bell-Sakyi L."/>
            <person name="Cui X.M."/>
            <person name="Yuan T.T."/>
            <person name="Jiang B.G."/>
            <person name="Yang W.F."/>
            <person name="Lam T.T."/>
            <person name="Chang Q.C."/>
            <person name="Ding S.J."/>
            <person name="Wang X.J."/>
            <person name="Zhu J.G."/>
            <person name="Ruan X.D."/>
            <person name="Zhao L."/>
            <person name="Wei J.T."/>
            <person name="Ye R.Z."/>
            <person name="Que T.C."/>
            <person name="Du C.H."/>
            <person name="Zhou Y.H."/>
            <person name="Cheng J.X."/>
            <person name="Dai P.F."/>
            <person name="Guo W.B."/>
            <person name="Han X.H."/>
            <person name="Huang E.J."/>
            <person name="Li L.F."/>
            <person name="Wei W."/>
            <person name="Gao Y.C."/>
            <person name="Liu J.Z."/>
            <person name="Shao H.Z."/>
            <person name="Wang X."/>
            <person name="Wang C.C."/>
            <person name="Yang T.C."/>
            <person name="Huo Q.B."/>
            <person name="Li W."/>
            <person name="Chen H.Y."/>
            <person name="Chen S.E."/>
            <person name="Zhou L.G."/>
            <person name="Ni X.B."/>
            <person name="Tian J.H."/>
            <person name="Sheng Y."/>
            <person name="Liu T."/>
            <person name="Pan Y.S."/>
            <person name="Xia L.Y."/>
            <person name="Li J."/>
            <person name="Zhao F."/>
            <person name="Cao W.C."/>
        </authorList>
    </citation>
    <scope>NUCLEOTIDE SEQUENCE</scope>
    <source>
        <strain evidence="12">Rmic-2018</strain>
    </source>
</reference>
<dbReference type="EMBL" id="JABSTU010000002">
    <property type="protein sequence ID" value="KAH8036404.1"/>
    <property type="molecule type" value="Genomic_DNA"/>
</dbReference>
<comment type="cofactor">
    <cofactor evidence="1">
        <name>Zn(2+)</name>
        <dbReference type="ChEBI" id="CHEBI:29105"/>
    </cofactor>
</comment>
<dbReference type="PANTHER" id="PTHR11733:SF241">
    <property type="entry name" value="GH26575P-RELATED"/>
    <property type="match status" value="1"/>
</dbReference>
<dbReference type="PRINTS" id="PR00786">
    <property type="entry name" value="NEPRILYSIN"/>
</dbReference>
<proteinExistence type="inferred from homology"/>
<keyword evidence="4" id="KW-0479">Metal-binding</keyword>
<gene>
    <name evidence="12" type="ORF">HPB51_000323</name>
</gene>
<protein>
    <recommendedName>
        <fullName evidence="14">M13 family peptidase</fullName>
    </recommendedName>
</protein>
<evidence type="ECO:0000256" key="7">
    <source>
        <dbReference type="ARBA" id="ARBA00023049"/>
    </source>
</evidence>
<evidence type="ECO:0000259" key="11">
    <source>
        <dbReference type="Pfam" id="PF05649"/>
    </source>
</evidence>
<dbReference type="InterPro" id="IPR024079">
    <property type="entry name" value="MetalloPept_cat_dom_sf"/>
</dbReference>